<sequence>MSGNATHPDSWDEEKKLFMTVIEVNLPGFAVKDWAEIAAKRGISEAKAKQLFGNAKKRWLDATAGVVMPPPVIKTRKRNNNRRSVVSENQDIEDDGHDVPSGAPGRTKQGTEDVTQPNPIVKSHDRKKRTVAENNNEGEMNDSDDDVPLVKHAAKRQRVNRRAKAQTKSEDEDSVNETNVSEDKEPQAQADLEPSIPTQKPVKSVTTPGSTRSQKKKQSEAAAGPSESTGPSESASRKEHPTLTAPNEERVPSRSTGHTYRSLQGKRLPWHGMVRKLLPDMPLTDEQRSEWRAELAAQKVLSKGMSAKAAFQEAEAEEAEAHEAAVQEAIDEEDAAYESAHDNNRGNILRSMSVHPVRQTRSRSAEICGELEAGDDPDRQAEEIKHWNKSPTYPDFRAWFPITKGL</sequence>
<proteinExistence type="predicted"/>
<evidence type="ECO:0008006" key="4">
    <source>
        <dbReference type="Google" id="ProtNLM"/>
    </source>
</evidence>
<feature type="region of interest" description="Disordered" evidence="1">
    <location>
        <begin position="336"/>
        <end position="363"/>
    </location>
</feature>
<keyword evidence="3" id="KW-1185">Reference proteome</keyword>
<accession>A0ABR2HTG6</accession>
<organism evidence="2 3">
    <name type="scientific">Apiospora arundinis</name>
    <dbReference type="NCBI Taxonomy" id="335852"/>
    <lineage>
        <taxon>Eukaryota</taxon>
        <taxon>Fungi</taxon>
        <taxon>Dikarya</taxon>
        <taxon>Ascomycota</taxon>
        <taxon>Pezizomycotina</taxon>
        <taxon>Sordariomycetes</taxon>
        <taxon>Xylariomycetidae</taxon>
        <taxon>Amphisphaeriales</taxon>
        <taxon>Apiosporaceae</taxon>
        <taxon>Apiospora</taxon>
    </lineage>
</organism>
<feature type="region of interest" description="Disordered" evidence="1">
    <location>
        <begin position="72"/>
        <end position="268"/>
    </location>
</feature>
<protein>
    <recommendedName>
        <fullName evidence="4">Myb-like domain-containing protein</fullName>
    </recommendedName>
</protein>
<gene>
    <name evidence="2" type="ORF">PGQ11_014609</name>
</gene>
<comment type="caution">
    <text evidence="2">The sequence shown here is derived from an EMBL/GenBank/DDBJ whole genome shotgun (WGS) entry which is preliminary data.</text>
</comment>
<evidence type="ECO:0000256" key="1">
    <source>
        <dbReference type="SAM" id="MobiDB-lite"/>
    </source>
</evidence>
<evidence type="ECO:0000313" key="2">
    <source>
        <dbReference type="EMBL" id="KAK8852130.1"/>
    </source>
</evidence>
<feature type="compositionally biased region" description="Polar residues" evidence="1">
    <location>
        <begin position="253"/>
        <end position="262"/>
    </location>
</feature>
<name>A0ABR2HTG6_9PEZI</name>
<feature type="compositionally biased region" description="Basic and acidic residues" evidence="1">
    <location>
        <begin position="235"/>
        <end position="252"/>
    </location>
</feature>
<dbReference type="Proteomes" id="UP001390339">
    <property type="component" value="Unassembled WGS sequence"/>
</dbReference>
<reference evidence="2 3" key="1">
    <citation type="journal article" date="2024" name="IMA Fungus">
        <title>Apiospora arundinis, a panoply of carbohydrate-active enzymes and secondary metabolites.</title>
        <authorList>
            <person name="Sorensen T."/>
            <person name="Petersen C."/>
            <person name="Muurmann A.T."/>
            <person name="Christiansen J.V."/>
            <person name="Brundto M.L."/>
            <person name="Overgaard C.K."/>
            <person name="Boysen A.T."/>
            <person name="Wollenberg R.D."/>
            <person name="Larsen T.O."/>
            <person name="Sorensen J.L."/>
            <person name="Nielsen K.L."/>
            <person name="Sondergaard T.E."/>
        </authorList>
    </citation>
    <scope>NUCLEOTIDE SEQUENCE [LARGE SCALE GENOMIC DNA]</scope>
    <source>
        <strain evidence="2 3">AAU 773</strain>
    </source>
</reference>
<feature type="compositionally biased region" description="Basic residues" evidence="1">
    <location>
        <begin position="152"/>
        <end position="165"/>
    </location>
</feature>
<evidence type="ECO:0000313" key="3">
    <source>
        <dbReference type="Proteomes" id="UP001390339"/>
    </source>
</evidence>
<dbReference type="EMBL" id="JAPCWZ010000009">
    <property type="protein sequence ID" value="KAK8852130.1"/>
    <property type="molecule type" value="Genomic_DNA"/>
</dbReference>